<dbReference type="InterPro" id="IPR023772">
    <property type="entry name" value="DNA-bd_HTH_TetR-type_CS"/>
</dbReference>
<accession>A0A2T1K7K8</accession>
<evidence type="ECO:0000313" key="4">
    <source>
        <dbReference type="EMBL" id="PSF06136.1"/>
    </source>
</evidence>
<dbReference type="AlphaFoldDB" id="A0A2T1K7K8"/>
<dbReference type="PANTHER" id="PTHR30055">
    <property type="entry name" value="HTH-TYPE TRANSCRIPTIONAL REGULATOR RUTR"/>
    <property type="match status" value="1"/>
</dbReference>
<dbReference type="InterPro" id="IPR041586">
    <property type="entry name" value="PsrA_TetR_C"/>
</dbReference>
<dbReference type="Pfam" id="PF17939">
    <property type="entry name" value="TetR_C_30"/>
    <property type="match status" value="1"/>
</dbReference>
<feature type="DNA-binding region" description="H-T-H motif" evidence="2">
    <location>
        <begin position="27"/>
        <end position="46"/>
    </location>
</feature>
<gene>
    <name evidence="4" type="ORF">C7H09_10900</name>
</gene>
<dbReference type="PROSITE" id="PS01081">
    <property type="entry name" value="HTH_TETR_1"/>
    <property type="match status" value="1"/>
</dbReference>
<name>A0A2T1K7K8_9GAMM</name>
<organism evidence="4 5">
    <name type="scientific">Marinobacter fuscus</name>
    <dbReference type="NCBI Taxonomy" id="2109942"/>
    <lineage>
        <taxon>Bacteria</taxon>
        <taxon>Pseudomonadati</taxon>
        <taxon>Pseudomonadota</taxon>
        <taxon>Gammaproteobacteria</taxon>
        <taxon>Pseudomonadales</taxon>
        <taxon>Marinobacteraceae</taxon>
        <taxon>Marinobacter</taxon>
    </lineage>
</organism>
<dbReference type="Gene3D" id="1.10.357.10">
    <property type="entry name" value="Tetracycline Repressor, domain 2"/>
    <property type="match status" value="1"/>
</dbReference>
<evidence type="ECO:0000256" key="1">
    <source>
        <dbReference type="ARBA" id="ARBA00023125"/>
    </source>
</evidence>
<sequence>MAQSDTVDRILDAAEELFAERGFSETSLRMITSKAKVNLAAVNYHFGSKNSLIHAVFARFLTPFSATLELAFDELDERTGKQPATLEQTLWALTVSAVRMPQRTEKGISIFMRLLGLAYTQSQGHLRKFLEQEYSQPFGRFMNLLKEATPELSSVDRYWRIQFMLGATAFTMSSSDALIDILENKLGVETTVQEIAARLVPFLAAGMEAPEKMLTLPSVSGASVA</sequence>
<protein>
    <submittedName>
        <fullName evidence="4">TetR family transcriptional regulator</fullName>
    </submittedName>
</protein>
<dbReference type="PANTHER" id="PTHR30055:SF235">
    <property type="entry name" value="TRANSCRIPTIONAL REGULATORY PROTEIN"/>
    <property type="match status" value="1"/>
</dbReference>
<proteinExistence type="predicted"/>
<evidence type="ECO:0000256" key="2">
    <source>
        <dbReference type="PROSITE-ProRule" id="PRU00335"/>
    </source>
</evidence>
<dbReference type="PROSITE" id="PS50977">
    <property type="entry name" value="HTH_TETR_2"/>
    <property type="match status" value="1"/>
</dbReference>
<dbReference type="GO" id="GO:0003700">
    <property type="term" value="F:DNA-binding transcription factor activity"/>
    <property type="evidence" value="ECO:0007669"/>
    <property type="project" value="TreeGrafter"/>
</dbReference>
<keyword evidence="1 2" id="KW-0238">DNA-binding</keyword>
<dbReference type="OrthoDB" id="2356263at2"/>
<dbReference type="Proteomes" id="UP000239866">
    <property type="component" value="Unassembled WGS sequence"/>
</dbReference>
<keyword evidence="5" id="KW-1185">Reference proteome</keyword>
<feature type="domain" description="HTH tetR-type" evidence="3">
    <location>
        <begin position="4"/>
        <end position="64"/>
    </location>
</feature>
<reference evidence="4 5" key="1">
    <citation type="submission" date="2018-03" db="EMBL/GenBank/DDBJ databases">
        <title>Marinobacter brunus sp. nov., a marine bacterium of Gamma-proteobacteria isolated from the surface seawater of the South China Sea.</title>
        <authorList>
            <person name="Cheng H."/>
            <person name="Wu Y.-H."/>
            <person name="Xamxidin M."/>
            <person name="Xu X.-W."/>
        </authorList>
    </citation>
    <scope>NUCLEOTIDE SEQUENCE [LARGE SCALE GENOMIC DNA]</scope>
    <source>
        <strain evidence="4 5">NH169-3</strain>
    </source>
</reference>
<dbReference type="RefSeq" id="WP_106762533.1">
    <property type="nucleotide sequence ID" value="NZ_PXNP01000083.1"/>
</dbReference>
<evidence type="ECO:0000259" key="3">
    <source>
        <dbReference type="PROSITE" id="PS50977"/>
    </source>
</evidence>
<dbReference type="EMBL" id="PXNP01000083">
    <property type="protein sequence ID" value="PSF06136.1"/>
    <property type="molecule type" value="Genomic_DNA"/>
</dbReference>
<evidence type="ECO:0000313" key="5">
    <source>
        <dbReference type="Proteomes" id="UP000239866"/>
    </source>
</evidence>
<dbReference type="GO" id="GO:0000976">
    <property type="term" value="F:transcription cis-regulatory region binding"/>
    <property type="evidence" value="ECO:0007669"/>
    <property type="project" value="TreeGrafter"/>
</dbReference>
<dbReference type="InterPro" id="IPR009057">
    <property type="entry name" value="Homeodomain-like_sf"/>
</dbReference>
<dbReference type="SUPFAM" id="SSF48498">
    <property type="entry name" value="Tetracyclin repressor-like, C-terminal domain"/>
    <property type="match status" value="1"/>
</dbReference>
<dbReference type="PRINTS" id="PR00455">
    <property type="entry name" value="HTHTETR"/>
</dbReference>
<dbReference type="InterPro" id="IPR001647">
    <property type="entry name" value="HTH_TetR"/>
</dbReference>
<dbReference type="Pfam" id="PF00440">
    <property type="entry name" value="TetR_N"/>
    <property type="match status" value="1"/>
</dbReference>
<dbReference type="InterPro" id="IPR036271">
    <property type="entry name" value="Tet_transcr_reg_TetR-rel_C_sf"/>
</dbReference>
<dbReference type="InterPro" id="IPR050109">
    <property type="entry name" value="HTH-type_TetR-like_transc_reg"/>
</dbReference>
<comment type="caution">
    <text evidence="4">The sequence shown here is derived from an EMBL/GenBank/DDBJ whole genome shotgun (WGS) entry which is preliminary data.</text>
</comment>
<dbReference type="SUPFAM" id="SSF46689">
    <property type="entry name" value="Homeodomain-like"/>
    <property type="match status" value="1"/>
</dbReference>